<evidence type="ECO:0000256" key="1">
    <source>
        <dbReference type="SAM" id="MobiDB-lite"/>
    </source>
</evidence>
<reference evidence="2 3" key="1">
    <citation type="journal article" date="2017" name="Nat. Ecol. Evol.">
        <title>Scallop genome provides insights into evolution of bilaterian karyotype and development.</title>
        <authorList>
            <person name="Wang S."/>
            <person name="Zhang J."/>
            <person name="Jiao W."/>
            <person name="Li J."/>
            <person name="Xun X."/>
            <person name="Sun Y."/>
            <person name="Guo X."/>
            <person name="Huan P."/>
            <person name="Dong B."/>
            <person name="Zhang L."/>
            <person name="Hu X."/>
            <person name="Sun X."/>
            <person name="Wang J."/>
            <person name="Zhao C."/>
            <person name="Wang Y."/>
            <person name="Wang D."/>
            <person name="Huang X."/>
            <person name="Wang R."/>
            <person name="Lv J."/>
            <person name="Li Y."/>
            <person name="Zhang Z."/>
            <person name="Liu B."/>
            <person name="Lu W."/>
            <person name="Hui Y."/>
            <person name="Liang J."/>
            <person name="Zhou Z."/>
            <person name="Hou R."/>
            <person name="Li X."/>
            <person name="Liu Y."/>
            <person name="Li H."/>
            <person name="Ning X."/>
            <person name="Lin Y."/>
            <person name="Zhao L."/>
            <person name="Xing Q."/>
            <person name="Dou J."/>
            <person name="Li Y."/>
            <person name="Mao J."/>
            <person name="Guo H."/>
            <person name="Dou H."/>
            <person name="Li T."/>
            <person name="Mu C."/>
            <person name="Jiang W."/>
            <person name="Fu Q."/>
            <person name="Fu X."/>
            <person name="Miao Y."/>
            <person name="Liu J."/>
            <person name="Yu Q."/>
            <person name="Li R."/>
            <person name="Liao H."/>
            <person name="Li X."/>
            <person name="Kong Y."/>
            <person name="Jiang Z."/>
            <person name="Chourrout D."/>
            <person name="Li R."/>
            <person name="Bao Z."/>
        </authorList>
    </citation>
    <scope>NUCLEOTIDE SEQUENCE [LARGE SCALE GENOMIC DNA]</scope>
    <source>
        <strain evidence="2 3">PY_sf001</strain>
    </source>
</reference>
<keyword evidence="3" id="KW-1185">Reference proteome</keyword>
<feature type="compositionally biased region" description="Polar residues" evidence="1">
    <location>
        <begin position="90"/>
        <end position="100"/>
    </location>
</feature>
<protein>
    <submittedName>
        <fullName evidence="2">Uncharacterized protein</fullName>
    </submittedName>
</protein>
<accession>A0A210PF42</accession>
<dbReference type="Proteomes" id="UP000242188">
    <property type="component" value="Unassembled WGS sequence"/>
</dbReference>
<feature type="region of interest" description="Disordered" evidence="1">
    <location>
        <begin position="83"/>
        <end position="115"/>
    </location>
</feature>
<evidence type="ECO:0000313" key="2">
    <source>
        <dbReference type="EMBL" id="OWF35110.1"/>
    </source>
</evidence>
<comment type="caution">
    <text evidence="2">The sequence shown here is derived from an EMBL/GenBank/DDBJ whole genome shotgun (WGS) entry which is preliminary data.</text>
</comment>
<evidence type="ECO:0000313" key="3">
    <source>
        <dbReference type="Proteomes" id="UP000242188"/>
    </source>
</evidence>
<dbReference type="AlphaFoldDB" id="A0A210PF42"/>
<sequence>MHILVTMDTPIPSCDPPSPVPPWNVSSSVSLNSNHHDSIDGTSLSNHGDHDVSCYGNQNGSNHIYHGDKIRIDEYLCTKDHGTVRKGKTDSQTSDQNGSAIYNPEHELKPRARSASQPWDVLLRKAGFGLQSLRKSAQIRRPLPMPIFKDSKNGSKMEYKKDTSSNLDIIIPRPSGNCMDTLDPLDKGRTIGFVKPMYRAPVSVQYVKSNGKNGITSPKPGQDAHLNTKNAWARLVGRRPTKPTTQAGKQLGWEKMAGKNGVCDQ</sequence>
<gene>
    <name evidence="2" type="ORF">KP79_PYT10945</name>
</gene>
<name>A0A210PF42_MIZYE</name>
<organism evidence="2 3">
    <name type="scientific">Mizuhopecten yessoensis</name>
    <name type="common">Japanese scallop</name>
    <name type="synonym">Patinopecten yessoensis</name>
    <dbReference type="NCBI Taxonomy" id="6573"/>
    <lineage>
        <taxon>Eukaryota</taxon>
        <taxon>Metazoa</taxon>
        <taxon>Spiralia</taxon>
        <taxon>Lophotrochozoa</taxon>
        <taxon>Mollusca</taxon>
        <taxon>Bivalvia</taxon>
        <taxon>Autobranchia</taxon>
        <taxon>Pteriomorphia</taxon>
        <taxon>Pectinida</taxon>
        <taxon>Pectinoidea</taxon>
        <taxon>Pectinidae</taxon>
        <taxon>Mizuhopecten</taxon>
    </lineage>
</organism>
<proteinExistence type="predicted"/>
<dbReference type="OrthoDB" id="6252479at2759"/>
<dbReference type="EMBL" id="NEDP02076741">
    <property type="protein sequence ID" value="OWF35110.1"/>
    <property type="molecule type" value="Genomic_DNA"/>
</dbReference>